<feature type="compositionally biased region" description="Low complexity" evidence="1">
    <location>
        <begin position="149"/>
        <end position="158"/>
    </location>
</feature>
<organism evidence="2">
    <name type="scientific">Homalodisca liturata</name>
    <dbReference type="NCBI Taxonomy" id="320908"/>
    <lineage>
        <taxon>Eukaryota</taxon>
        <taxon>Metazoa</taxon>
        <taxon>Ecdysozoa</taxon>
        <taxon>Arthropoda</taxon>
        <taxon>Hexapoda</taxon>
        <taxon>Insecta</taxon>
        <taxon>Pterygota</taxon>
        <taxon>Neoptera</taxon>
        <taxon>Paraneoptera</taxon>
        <taxon>Hemiptera</taxon>
        <taxon>Auchenorrhyncha</taxon>
        <taxon>Membracoidea</taxon>
        <taxon>Cicadellidae</taxon>
        <taxon>Cicadellinae</taxon>
        <taxon>Proconiini</taxon>
        <taxon>Homalodisca</taxon>
    </lineage>
</organism>
<gene>
    <name evidence="2" type="ORF">g.29583</name>
</gene>
<protein>
    <submittedName>
        <fullName evidence="2">Uncharacterized protein</fullName>
    </submittedName>
</protein>
<reference evidence="2" key="1">
    <citation type="submission" date="2015-11" db="EMBL/GenBank/DDBJ databases">
        <title>De novo transcriptome assembly of four potential Pierce s Disease insect vectors from Arizona vineyards.</title>
        <authorList>
            <person name="Tassone E.E."/>
        </authorList>
    </citation>
    <scope>NUCLEOTIDE SEQUENCE</scope>
</reference>
<feature type="region of interest" description="Disordered" evidence="1">
    <location>
        <begin position="49"/>
        <end position="85"/>
    </location>
</feature>
<sequence>NQESVLLVNDTCIDSPIEERSLREVIQNKTNVPQVHKNESKKNKLVKQQTLSNLPEDNDEKRSSQKSLRKQNTVSGAISSEGKFSPCSLSSDGDRLFIRVRTSSGVDLLSKCNTVYTSAKGLDKVPSDSDFIQRLNGNNRVGSDGGSRTPTSSGVGTSLVSLSGMGTSSAEGTTERPTSIASYRTRNSGTDFWSQVAQQVAFIDSTGNSNRNSLLLNCGHQIPPGNLPLAPATTPCHTLTGSCGSVDYSTQTDSPSSLTPSPLHPLQQTRFSFRDQPRRGKLSRFYSQDPEPVTRGIGGELRVLQPLLQGPEPLTYSPRLSAGRNSLATVWGGQ</sequence>
<dbReference type="EMBL" id="GECU01036891">
    <property type="protein sequence ID" value="JAS70815.1"/>
    <property type="molecule type" value="Transcribed_RNA"/>
</dbReference>
<accession>A0A1B6H7W5</accession>
<feature type="region of interest" description="Disordered" evidence="1">
    <location>
        <begin position="248"/>
        <end position="268"/>
    </location>
</feature>
<dbReference type="AlphaFoldDB" id="A0A1B6H7W5"/>
<feature type="compositionally biased region" description="Low complexity" evidence="1">
    <location>
        <begin position="249"/>
        <end position="268"/>
    </location>
</feature>
<proteinExistence type="predicted"/>
<feature type="non-terminal residue" evidence="2">
    <location>
        <position position="334"/>
    </location>
</feature>
<name>A0A1B6H7W5_9HEMI</name>
<evidence type="ECO:0000313" key="2">
    <source>
        <dbReference type="EMBL" id="JAS70815.1"/>
    </source>
</evidence>
<evidence type="ECO:0000256" key="1">
    <source>
        <dbReference type="SAM" id="MobiDB-lite"/>
    </source>
</evidence>
<feature type="region of interest" description="Disordered" evidence="1">
    <location>
        <begin position="137"/>
        <end position="158"/>
    </location>
</feature>
<feature type="non-terminal residue" evidence="2">
    <location>
        <position position="1"/>
    </location>
</feature>
<feature type="region of interest" description="Disordered" evidence="1">
    <location>
        <begin position="274"/>
        <end position="293"/>
    </location>
</feature>